<dbReference type="PROSITE" id="PS51207">
    <property type="entry name" value="PXA"/>
    <property type="match status" value="1"/>
</dbReference>
<dbReference type="Proteomes" id="UP001437256">
    <property type="component" value="Unassembled WGS sequence"/>
</dbReference>
<name>A0ABR3AFK7_9AGAR</name>
<feature type="compositionally biased region" description="Basic and acidic residues" evidence="1">
    <location>
        <begin position="283"/>
        <end position="292"/>
    </location>
</feature>
<dbReference type="InterPro" id="IPR003114">
    <property type="entry name" value="Phox_assoc"/>
</dbReference>
<evidence type="ECO:0000259" key="2">
    <source>
        <dbReference type="PROSITE" id="PS51207"/>
    </source>
</evidence>
<sequence>MRLYVAHDLGMPPSFRSQQSQSTLAHQAQSSNSLSQRLLFPNGIKREVKSAPSDSLPPLFATPVPNELTEELYDFIALALRAFVLPWWSKITRYDKEFLPQINHILTNVFCSLESRILSQPFNDELPGLIFEDIPTILTQHYEDFRNAQRKIDSAYASGGSLSLPKLFHQLQPHMGVDSEGKVNHEYIRQVIDHILRVSLPEEDYGPEAERFIVREIVVKIVAEDVLPKVTKPWFIYKIILDLIDDKARAFPPSLRSLPTHPSALQGPNNPPSPTQVAQTRSEAIRSNDNDASKSSSSGPLSSLLILLLSTIQSISGACLALVHAYKQVVLTVKQVNAASSTHSARLGKTEEESKSAQEIEQKRTSFVGAPLERTRSASTHRSSVSMHRTPTLPGDTNSVSRVSSTSSSLPSTSSAFPRAPSHPNQEGSKDDAVHKSRTRGYAYPSLALVSEIFMLNERHASRTIMGTTEMLLGALNAEGFVDR</sequence>
<dbReference type="PANTHER" id="PTHR22775:SF3">
    <property type="entry name" value="SORTING NEXIN-13"/>
    <property type="match status" value="1"/>
</dbReference>
<comment type="caution">
    <text evidence="3">The sequence shown here is derived from an EMBL/GenBank/DDBJ whole genome shotgun (WGS) entry which is preliminary data.</text>
</comment>
<evidence type="ECO:0000313" key="4">
    <source>
        <dbReference type="Proteomes" id="UP001437256"/>
    </source>
</evidence>
<feature type="region of interest" description="Disordered" evidence="1">
    <location>
        <begin position="339"/>
        <end position="436"/>
    </location>
</feature>
<feature type="compositionally biased region" description="Basic and acidic residues" evidence="1">
    <location>
        <begin position="348"/>
        <end position="364"/>
    </location>
</feature>
<dbReference type="Pfam" id="PF02194">
    <property type="entry name" value="PXA"/>
    <property type="match status" value="1"/>
</dbReference>
<feature type="compositionally biased region" description="Polar residues" evidence="1">
    <location>
        <begin position="15"/>
        <end position="30"/>
    </location>
</feature>
<feature type="region of interest" description="Disordered" evidence="1">
    <location>
        <begin position="255"/>
        <end position="298"/>
    </location>
</feature>
<dbReference type="PANTHER" id="PTHR22775">
    <property type="entry name" value="SORTING NEXIN"/>
    <property type="match status" value="1"/>
</dbReference>
<dbReference type="EMBL" id="JBBXMP010000002">
    <property type="protein sequence ID" value="KAL0072166.1"/>
    <property type="molecule type" value="Genomic_DNA"/>
</dbReference>
<feature type="region of interest" description="Disordered" evidence="1">
    <location>
        <begin position="7"/>
        <end position="30"/>
    </location>
</feature>
<feature type="compositionally biased region" description="Polar residues" evidence="1">
    <location>
        <begin position="377"/>
        <end position="389"/>
    </location>
</feature>
<dbReference type="SMART" id="SM00313">
    <property type="entry name" value="PXA"/>
    <property type="match status" value="1"/>
</dbReference>
<feature type="domain" description="PXA" evidence="2">
    <location>
        <begin position="65"/>
        <end position="248"/>
    </location>
</feature>
<protein>
    <recommendedName>
        <fullName evidence="2">PXA domain-containing protein</fullName>
    </recommendedName>
</protein>
<proteinExistence type="predicted"/>
<evidence type="ECO:0000313" key="3">
    <source>
        <dbReference type="EMBL" id="KAL0072166.1"/>
    </source>
</evidence>
<keyword evidence="4" id="KW-1185">Reference proteome</keyword>
<feature type="compositionally biased region" description="Low complexity" evidence="1">
    <location>
        <begin position="399"/>
        <end position="415"/>
    </location>
</feature>
<gene>
    <name evidence="3" type="ORF">AAF712_001090</name>
</gene>
<organism evidence="3 4">
    <name type="scientific">Marasmius tenuissimus</name>
    <dbReference type="NCBI Taxonomy" id="585030"/>
    <lineage>
        <taxon>Eukaryota</taxon>
        <taxon>Fungi</taxon>
        <taxon>Dikarya</taxon>
        <taxon>Basidiomycota</taxon>
        <taxon>Agaricomycotina</taxon>
        <taxon>Agaricomycetes</taxon>
        <taxon>Agaricomycetidae</taxon>
        <taxon>Agaricales</taxon>
        <taxon>Marasmiineae</taxon>
        <taxon>Marasmiaceae</taxon>
        <taxon>Marasmius</taxon>
    </lineage>
</organism>
<accession>A0ABR3AFK7</accession>
<reference evidence="3 4" key="1">
    <citation type="submission" date="2024-05" db="EMBL/GenBank/DDBJ databases">
        <title>A draft genome resource for the thread blight pathogen Marasmius tenuissimus strain MS-2.</title>
        <authorList>
            <person name="Yulfo-Soto G.E."/>
            <person name="Baruah I.K."/>
            <person name="Amoako-Attah I."/>
            <person name="Bukari Y."/>
            <person name="Meinhardt L.W."/>
            <person name="Bailey B.A."/>
            <person name="Cohen S.P."/>
        </authorList>
    </citation>
    <scope>NUCLEOTIDE SEQUENCE [LARGE SCALE GENOMIC DNA]</scope>
    <source>
        <strain evidence="3 4">MS-2</strain>
    </source>
</reference>
<evidence type="ECO:0000256" key="1">
    <source>
        <dbReference type="SAM" id="MobiDB-lite"/>
    </source>
</evidence>